<keyword evidence="4" id="KW-1133">Transmembrane helix</keyword>
<dbReference type="Proteomes" id="UP000184082">
    <property type="component" value="Unassembled WGS sequence"/>
</dbReference>
<keyword evidence="2" id="KW-0813">Transport</keyword>
<evidence type="ECO:0000256" key="1">
    <source>
        <dbReference type="ARBA" id="ARBA00008520"/>
    </source>
</evidence>
<name>A0A1M6RJ24_9FIRM</name>
<keyword evidence="3" id="KW-0732">Signal</keyword>
<dbReference type="SUPFAM" id="SSF53850">
    <property type="entry name" value="Periplasmic binding protein-like II"/>
    <property type="match status" value="1"/>
</dbReference>
<feature type="transmembrane region" description="Helical" evidence="4">
    <location>
        <begin position="6"/>
        <end position="29"/>
    </location>
</feature>
<keyword evidence="4" id="KW-0812">Transmembrane</keyword>
<proteinExistence type="inferred from homology"/>
<sequence length="445" mass="51888">MKVKKYGPFTLFLCLVLIVFILFAPYFFMKPKLDKIIDKAFKRNIEWRGIITIWDYPRLDITTGYKYSWLRSKIKEFERKNPGVIIQFKPLDLDYGYIEIETAIKTNSYPDIAPVGADFEIISKGILEPLDDFLTQDEIESYKFKAISAVKYKNKIWGLPYCMENYSLFLNLDLFNKQNVKPPKNGNWTYEEFVEILKKLTSLKSKKGRKNIYGFNSYIKPNDYTIWGIILSDGATVIERKSNKYRFYGKNAWSGLKKLVDLKLVHKVTPKDFGENNSREAWRSFIVDKNVAVYPGRTSLINELKILNSRGKGFNFDVANFPIGLLKKPMSVSIVNAYGIFKQNDKKKLEMCVKFIKYLTDEKGQRELYKQGVFPVKKNIGDIYINDEMMKKIEKTLSNSISIGNHPKWRKIDDILQSQIRMALLGKKSVDEALEDARKKIEQIE</sequence>
<dbReference type="EMBL" id="FRAJ01000014">
    <property type="protein sequence ID" value="SHK32443.1"/>
    <property type="molecule type" value="Genomic_DNA"/>
</dbReference>
<evidence type="ECO:0000313" key="5">
    <source>
        <dbReference type="EMBL" id="SHK32443.1"/>
    </source>
</evidence>
<reference evidence="5 6" key="1">
    <citation type="submission" date="2016-11" db="EMBL/GenBank/DDBJ databases">
        <authorList>
            <person name="Jaros S."/>
            <person name="Januszkiewicz K."/>
            <person name="Wedrychowicz H."/>
        </authorList>
    </citation>
    <scope>NUCLEOTIDE SEQUENCE [LARGE SCALE GENOMIC DNA]</scope>
    <source>
        <strain evidence="5 6">DSM 14501</strain>
    </source>
</reference>
<dbReference type="Pfam" id="PF13416">
    <property type="entry name" value="SBP_bac_8"/>
    <property type="match status" value="1"/>
</dbReference>
<dbReference type="RefSeq" id="WP_072967784.1">
    <property type="nucleotide sequence ID" value="NZ_FRAJ01000014.1"/>
</dbReference>
<dbReference type="InterPro" id="IPR006059">
    <property type="entry name" value="SBP"/>
</dbReference>
<keyword evidence="4" id="KW-0472">Membrane</keyword>
<evidence type="ECO:0000256" key="4">
    <source>
        <dbReference type="SAM" id="Phobius"/>
    </source>
</evidence>
<comment type="similarity">
    <text evidence="1">Belongs to the bacterial solute-binding protein 1 family.</text>
</comment>
<dbReference type="AlphaFoldDB" id="A0A1M6RJ24"/>
<dbReference type="PANTHER" id="PTHR30061:SF50">
    <property type="entry name" value="MALTOSE_MALTODEXTRIN-BINDING PERIPLASMIC PROTEIN"/>
    <property type="match status" value="1"/>
</dbReference>
<evidence type="ECO:0000256" key="3">
    <source>
        <dbReference type="ARBA" id="ARBA00022729"/>
    </source>
</evidence>
<accession>A0A1M6RJ24</accession>
<evidence type="ECO:0000256" key="2">
    <source>
        <dbReference type="ARBA" id="ARBA00022448"/>
    </source>
</evidence>
<gene>
    <name evidence="5" type="ORF">SAMN02745883_01816</name>
</gene>
<dbReference type="STRING" id="1121266.SAMN02745883_01816"/>
<dbReference type="Gene3D" id="3.40.190.10">
    <property type="entry name" value="Periplasmic binding protein-like II"/>
    <property type="match status" value="1"/>
</dbReference>
<dbReference type="GO" id="GO:0015768">
    <property type="term" value="P:maltose transport"/>
    <property type="evidence" value="ECO:0007669"/>
    <property type="project" value="TreeGrafter"/>
</dbReference>
<dbReference type="GO" id="GO:0055052">
    <property type="term" value="C:ATP-binding cassette (ABC) transporter complex, substrate-binding subunit-containing"/>
    <property type="evidence" value="ECO:0007669"/>
    <property type="project" value="TreeGrafter"/>
</dbReference>
<evidence type="ECO:0000313" key="6">
    <source>
        <dbReference type="Proteomes" id="UP000184082"/>
    </source>
</evidence>
<dbReference type="GO" id="GO:0042956">
    <property type="term" value="P:maltodextrin transmembrane transport"/>
    <property type="evidence" value="ECO:0007669"/>
    <property type="project" value="TreeGrafter"/>
</dbReference>
<dbReference type="PANTHER" id="PTHR30061">
    <property type="entry name" value="MALTOSE-BINDING PERIPLASMIC PROTEIN"/>
    <property type="match status" value="1"/>
</dbReference>
<organism evidence="5 6">
    <name type="scientific">Caminicella sporogenes DSM 14501</name>
    <dbReference type="NCBI Taxonomy" id="1121266"/>
    <lineage>
        <taxon>Bacteria</taxon>
        <taxon>Bacillati</taxon>
        <taxon>Bacillota</taxon>
        <taxon>Clostridia</taxon>
        <taxon>Peptostreptococcales</taxon>
        <taxon>Caminicellaceae</taxon>
        <taxon>Caminicella</taxon>
    </lineage>
</organism>
<protein>
    <submittedName>
        <fullName evidence="5">Carbohydrate ABC transporter substrate-binding protein, CUT1 family</fullName>
    </submittedName>
</protein>
<dbReference type="GO" id="GO:1901982">
    <property type="term" value="F:maltose binding"/>
    <property type="evidence" value="ECO:0007669"/>
    <property type="project" value="TreeGrafter"/>
</dbReference>
<keyword evidence="6" id="KW-1185">Reference proteome</keyword>